<evidence type="ECO:0000256" key="1">
    <source>
        <dbReference type="SAM" id="SignalP"/>
    </source>
</evidence>
<keyword evidence="3" id="KW-1185">Reference proteome</keyword>
<dbReference type="OrthoDB" id="3893071at2759"/>
<comment type="caution">
    <text evidence="2">The sequence shown here is derived from an EMBL/GenBank/DDBJ whole genome shotgun (WGS) entry which is preliminary data.</text>
</comment>
<evidence type="ECO:0000313" key="3">
    <source>
        <dbReference type="Proteomes" id="UP000807353"/>
    </source>
</evidence>
<protein>
    <submittedName>
        <fullName evidence="2">Uncharacterized protein</fullName>
    </submittedName>
</protein>
<name>A0A9P5YAQ4_9AGAR</name>
<evidence type="ECO:0000313" key="2">
    <source>
        <dbReference type="EMBL" id="KAF9464255.1"/>
    </source>
</evidence>
<dbReference type="Proteomes" id="UP000807353">
    <property type="component" value="Unassembled WGS sequence"/>
</dbReference>
<gene>
    <name evidence="2" type="ORF">BDZ94DRAFT_1256671</name>
</gene>
<feature type="signal peptide" evidence="1">
    <location>
        <begin position="1"/>
        <end position="17"/>
    </location>
</feature>
<keyword evidence="1" id="KW-0732">Signal</keyword>
<accession>A0A9P5YAQ4</accession>
<organism evidence="2 3">
    <name type="scientific">Collybia nuda</name>
    <dbReference type="NCBI Taxonomy" id="64659"/>
    <lineage>
        <taxon>Eukaryota</taxon>
        <taxon>Fungi</taxon>
        <taxon>Dikarya</taxon>
        <taxon>Basidiomycota</taxon>
        <taxon>Agaricomycotina</taxon>
        <taxon>Agaricomycetes</taxon>
        <taxon>Agaricomycetidae</taxon>
        <taxon>Agaricales</taxon>
        <taxon>Tricholomatineae</taxon>
        <taxon>Clitocybaceae</taxon>
        <taxon>Collybia</taxon>
    </lineage>
</organism>
<reference evidence="2" key="1">
    <citation type="submission" date="2020-11" db="EMBL/GenBank/DDBJ databases">
        <authorList>
            <consortium name="DOE Joint Genome Institute"/>
            <person name="Ahrendt S."/>
            <person name="Riley R."/>
            <person name="Andreopoulos W."/>
            <person name="Labutti K."/>
            <person name="Pangilinan J."/>
            <person name="Ruiz-Duenas F.J."/>
            <person name="Barrasa J.M."/>
            <person name="Sanchez-Garcia M."/>
            <person name="Camarero S."/>
            <person name="Miyauchi S."/>
            <person name="Serrano A."/>
            <person name="Linde D."/>
            <person name="Babiker R."/>
            <person name="Drula E."/>
            <person name="Ayuso-Fernandez I."/>
            <person name="Pacheco R."/>
            <person name="Padilla G."/>
            <person name="Ferreira P."/>
            <person name="Barriuso J."/>
            <person name="Kellner H."/>
            <person name="Castanera R."/>
            <person name="Alfaro M."/>
            <person name="Ramirez L."/>
            <person name="Pisabarro A.G."/>
            <person name="Kuo A."/>
            <person name="Tritt A."/>
            <person name="Lipzen A."/>
            <person name="He G."/>
            <person name="Yan M."/>
            <person name="Ng V."/>
            <person name="Cullen D."/>
            <person name="Martin F."/>
            <person name="Rosso M.-N."/>
            <person name="Henrissat B."/>
            <person name="Hibbett D."/>
            <person name="Martinez A.T."/>
            <person name="Grigoriev I.V."/>
        </authorList>
    </citation>
    <scope>NUCLEOTIDE SEQUENCE</scope>
    <source>
        <strain evidence="2">CBS 247.69</strain>
    </source>
</reference>
<dbReference type="AlphaFoldDB" id="A0A9P5YAQ4"/>
<feature type="chain" id="PRO_5040246075" evidence="1">
    <location>
        <begin position="18"/>
        <end position="146"/>
    </location>
</feature>
<proteinExistence type="predicted"/>
<sequence>MTFPFLLSSALSDLATAYPTTLEAWNDRATIRTFPEARRFGNEFQLLQAALKIGALWAMPALLYTCCTYPMKEILHSARWKNGGDIMEKHQCLMGYVAQFATTSRVLDFLIQRPTKKCKTRERCYAGRLDWVQMTATWKASYPLDI</sequence>
<dbReference type="EMBL" id="MU150255">
    <property type="protein sequence ID" value="KAF9464255.1"/>
    <property type="molecule type" value="Genomic_DNA"/>
</dbReference>